<feature type="region of interest" description="Disordered" evidence="1">
    <location>
        <begin position="277"/>
        <end position="304"/>
    </location>
</feature>
<dbReference type="EMBL" id="CXOJ01000020">
    <property type="protein sequence ID" value="CTP85771.1"/>
    <property type="molecule type" value="Genomic_DNA"/>
</dbReference>
<protein>
    <submittedName>
        <fullName evidence="2">Uncharacterized protein</fullName>
    </submittedName>
</protein>
<sequence length="304" mass="33784">MTEIQDNQAEDFNSGRLIEKTVVGAFRDWIRNHGPTDKRSTVVELGSKTENKIGDALLRNKEKIYLFEIKSTNETIKEEWNDGRKNSNSKLLSEIVRIGGLDASSFSKEHLTICSSLACHHFLYWSPTESNCLLSYGHLIVEPYVKATARLGGFATAGKKDNLQNPELESGLAAVEKYYPAYITDNNDKINEDSTALLKTARFTITQTLSETAVIACDNGSLHSDYLNCGLELAEFQTYVNFLCGNENHAIHALVISQYGTLIELVRSTSNLKSIFDSIDNDATPPPPPPEQTGPVIKGKKFKF</sequence>
<dbReference type="RefSeq" id="WP_144422997.1">
    <property type="nucleotide sequence ID" value="NZ_CP076251.1"/>
</dbReference>
<dbReference type="AlphaFoldDB" id="A0A0K2ZJ40"/>
<evidence type="ECO:0000313" key="2">
    <source>
        <dbReference type="EMBL" id="CTP85771.1"/>
    </source>
</evidence>
<evidence type="ECO:0000256" key="1">
    <source>
        <dbReference type="SAM" id="MobiDB-lite"/>
    </source>
</evidence>
<organism evidence="2 3">
    <name type="scientific">Xanthomonas graminis pv. phlei</name>
    <dbReference type="NCBI Taxonomy" id="487906"/>
    <lineage>
        <taxon>Bacteria</taxon>
        <taxon>Pseudomonadati</taxon>
        <taxon>Pseudomonadota</taxon>
        <taxon>Gammaproteobacteria</taxon>
        <taxon>Lysobacterales</taxon>
        <taxon>Lysobacteraceae</taxon>
        <taxon>Xanthomonas</taxon>
        <taxon>Xanthomonas translucens group</taxon>
        <taxon>Xanthomonas graminis</taxon>
    </lineage>
</organism>
<accession>A0A0K2ZJ40</accession>
<dbReference type="Proteomes" id="UP000045978">
    <property type="component" value="Unassembled WGS sequence"/>
</dbReference>
<name>A0A0K2ZJ40_9XANT</name>
<reference evidence="2 3" key="1">
    <citation type="submission" date="2015-07" db="EMBL/GenBank/DDBJ databases">
        <authorList>
            <person name="Noorani M."/>
        </authorList>
    </citation>
    <scope>NUCLEOTIDE SEQUENCE [LARGE SCALE GENOMIC DNA]</scope>
    <source>
        <strain evidence="2">LMG730</strain>
    </source>
</reference>
<gene>
    <name evidence="2" type="ORF">XTPLMG730_1236</name>
</gene>
<evidence type="ECO:0000313" key="3">
    <source>
        <dbReference type="Proteomes" id="UP000045978"/>
    </source>
</evidence>
<proteinExistence type="predicted"/>